<dbReference type="AlphaFoldDB" id="A0A0L6UR79"/>
<comment type="caution">
    <text evidence="3">The sequence shown here is derived from an EMBL/GenBank/DDBJ whole genome shotgun (WGS) entry which is preliminary data.</text>
</comment>
<gene>
    <name evidence="3" type="ORF">VP01_410g4</name>
</gene>
<feature type="compositionally biased region" description="Basic and acidic residues" evidence="1">
    <location>
        <begin position="147"/>
        <end position="168"/>
    </location>
</feature>
<feature type="region of interest" description="Disordered" evidence="1">
    <location>
        <begin position="38"/>
        <end position="186"/>
    </location>
</feature>
<protein>
    <submittedName>
        <fullName evidence="3">Uncharacterized protein</fullName>
    </submittedName>
</protein>
<sequence>MGIIFFCTRNVKSFEDLGQPYTFQDKALAAIGPGVGQKKTFHADETGENPFEPDGPQYDESLENPFETAPLDDESSENPFESGENPSDSADISDEKAVLDPSNILDHHRDTNDPARNPNQRPISLESSLYATTDGQRNSHRASGRFYSEEHSKFRNEMQDKSTGHESYDNDDDDDDWGDSTTSKKGLKSLSCSSFSIRGILNTGAVTLIALALVIIFGVLPITTFRSSHLRDQQLAGSDSVPASVNDSTDPLLNIMNRRTLKPLAKHMSTMFDELGLGGNRSPRPTVVNPPVSNTVYNIKEMGTPVGKTWKRQSTSHRQRGIVDPKDNGRLQRKMIIVDPR</sequence>
<keyword evidence="2" id="KW-0812">Transmembrane</keyword>
<feature type="compositionally biased region" description="Acidic residues" evidence="1">
    <location>
        <begin position="169"/>
        <end position="178"/>
    </location>
</feature>
<dbReference type="VEuPathDB" id="FungiDB:VP01_410g4"/>
<reference evidence="3 4" key="1">
    <citation type="submission" date="2015-08" db="EMBL/GenBank/DDBJ databases">
        <title>Next Generation Sequencing and Analysis of the Genome of Puccinia sorghi L Schw, the Causal Agent of Maize Common Rust.</title>
        <authorList>
            <person name="Rochi L."/>
            <person name="Burguener G."/>
            <person name="Darino M."/>
            <person name="Turjanski A."/>
            <person name="Kreff E."/>
            <person name="Dieguez M.J."/>
            <person name="Sacco F."/>
        </authorList>
    </citation>
    <scope>NUCLEOTIDE SEQUENCE [LARGE SCALE GENOMIC DNA]</scope>
    <source>
        <strain evidence="3 4">RO10H11247</strain>
    </source>
</reference>
<evidence type="ECO:0000256" key="1">
    <source>
        <dbReference type="SAM" id="MobiDB-lite"/>
    </source>
</evidence>
<evidence type="ECO:0000256" key="2">
    <source>
        <dbReference type="SAM" id="Phobius"/>
    </source>
</evidence>
<feature type="transmembrane region" description="Helical" evidence="2">
    <location>
        <begin position="199"/>
        <end position="222"/>
    </location>
</feature>
<organism evidence="3 4">
    <name type="scientific">Puccinia sorghi</name>
    <dbReference type="NCBI Taxonomy" id="27349"/>
    <lineage>
        <taxon>Eukaryota</taxon>
        <taxon>Fungi</taxon>
        <taxon>Dikarya</taxon>
        <taxon>Basidiomycota</taxon>
        <taxon>Pucciniomycotina</taxon>
        <taxon>Pucciniomycetes</taxon>
        <taxon>Pucciniales</taxon>
        <taxon>Pucciniaceae</taxon>
        <taxon>Puccinia</taxon>
    </lineage>
</organism>
<keyword evidence="2" id="KW-0472">Membrane</keyword>
<evidence type="ECO:0000313" key="3">
    <source>
        <dbReference type="EMBL" id="KNZ51053.1"/>
    </source>
</evidence>
<proteinExistence type="predicted"/>
<dbReference type="EMBL" id="LAVV01009180">
    <property type="protein sequence ID" value="KNZ51053.1"/>
    <property type="molecule type" value="Genomic_DNA"/>
</dbReference>
<keyword evidence="4" id="KW-1185">Reference proteome</keyword>
<accession>A0A0L6UR79</accession>
<evidence type="ECO:0000313" key="4">
    <source>
        <dbReference type="Proteomes" id="UP000037035"/>
    </source>
</evidence>
<dbReference type="Proteomes" id="UP000037035">
    <property type="component" value="Unassembled WGS sequence"/>
</dbReference>
<keyword evidence="2" id="KW-1133">Transmembrane helix</keyword>
<feature type="compositionally biased region" description="Polar residues" evidence="1">
    <location>
        <begin position="117"/>
        <end position="136"/>
    </location>
</feature>
<name>A0A0L6UR79_9BASI</name>
<dbReference type="OrthoDB" id="2498723at2759"/>